<keyword evidence="2" id="KW-1185">Reference proteome</keyword>
<organism evidence="1 2">
    <name type="scientific">Zalaria obscura</name>
    <dbReference type="NCBI Taxonomy" id="2024903"/>
    <lineage>
        <taxon>Eukaryota</taxon>
        <taxon>Fungi</taxon>
        <taxon>Dikarya</taxon>
        <taxon>Ascomycota</taxon>
        <taxon>Pezizomycotina</taxon>
        <taxon>Dothideomycetes</taxon>
        <taxon>Dothideomycetidae</taxon>
        <taxon>Dothideales</taxon>
        <taxon>Zalariaceae</taxon>
        <taxon>Zalaria</taxon>
    </lineage>
</organism>
<dbReference type="Proteomes" id="UP001320706">
    <property type="component" value="Unassembled WGS sequence"/>
</dbReference>
<evidence type="ECO:0000313" key="1">
    <source>
        <dbReference type="EMBL" id="KAK8200936.1"/>
    </source>
</evidence>
<gene>
    <name evidence="1" type="ORF">M8818_006255</name>
</gene>
<comment type="caution">
    <text evidence="1">The sequence shown here is derived from an EMBL/GenBank/DDBJ whole genome shotgun (WGS) entry which is preliminary data.</text>
</comment>
<protein>
    <submittedName>
        <fullName evidence="1">Uncharacterized protein</fullName>
    </submittedName>
</protein>
<proteinExistence type="predicted"/>
<sequence>MSTVSPNPVSSVSGAMFENASNPGYTVVGGLALLILGAFFFSPTRLIRWAQKKRYQYEVTFALYMMTPTEKFIFNSILFLFLSMVIIAASLYLPEHVAVIARRAYYYAVGDKESTVQKVSQTMAETVAQTAFQAASSIAKAATSMPTTAQEVVESATAVAEAVAGEL</sequence>
<evidence type="ECO:0000313" key="2">
    <source>
        <dbReference type="Proteomes" id="UP001320706"/>
    </source>
</evidence>
<reference evidence="1" key="1">
    <citation type="submission" date="2024-02" db="EMBL/GenBank/DDBJ databases">
        <title>Metagenome Assembled Genome of Zalaria obscura JY119.</title>
        <authorList>
            <person name="Vighnesh L."/>
            <person name="Jagadeeshwari U."/>
            <person name="Venkata Ramana C."/>
            <person name="Sasikala C."/>
        </authorList>
    </citation>
    <scope>NUCLEOTIDE SEQUENCE</scope>
    <source>
        <strain evidence="1">JY119</strain>
    </source>
</reference>
<dbReference type="EMBL" id="JAMKPW020000038">
    <property type="protein sequence ID" value="KAK8200936.1"/>
    <property type="molecule type" value="Genomic_DNA"/>
</dbReference>
<accession>A0ACC3S959</accession>
<name>A0ACC3S959_9PEZI</name>